<reference evidence="7" key="2">
    <citation type="submission" date="2023-05" db="EMBL/GenBank/DDBJ databases">
        <authorList>
            <person name="Schelkunov M.I."/>
        </authorList>
    </citation>
    <scope>NUCLEOTIDE SEQUENCE</scope>
    <source>
        <strain evidence="7">Hsosn_3</strain>
        <tissue evidence="7">Leaf</tissue>
    </source>
</reference>
<keyword evidence="4 6" id="KW-1133">Transmembrane helix</keyword>
<dbReference type="PANTHER" id="PTHR12668">
    <property type="entry name" value="TRANSMEMBRANE PROTEIN 14, 15"/>
    <property type="match status" value="1"/>
</dbReference>
<dbReference type="EMBL" id="JAUIZM010000004">
    <property type="protein sequence ID" value="KAK1386595.1"/>
    <property type="molecule type" value="Genomic_DNA"/>
</dbReference>
<dbReference type="Gene3D" id="1.10.10.1740">
    <property type="entry name" value="Transmembrane protein 14-like"/>
    <property type="match status" value="1"/>
</dbReference>
<evidence type="ECO:0000256" key="4">
    <source>
        <dbReference type="ARBA" id="ARBA00022989"/>
    </source>
</evidence>
<evidence type="ECO:0000256" key="5">
    <source>
        <dbReference type="ARBA" id="ARBA00023136"/>
    </source>
</evidence>
<dbReference type="InterPro" id="IPR044890">
    <property type="entry name" value="TMEM14_sf"/>
</dbReference>
<dbReference type="GO" id="GO:0015245">
    <property type="term" value="F:fatty acid transmembrane transporter activity"/>
    <property type="evidence" value="ECO:0007669"/>
    <property type="project" value="TreeGrafter"/>
</dbReference>
<reference evidence="7" key="1">
    <citation type="submission" date="2023-02" db="EMBL/GenBank/DDBJ databases">
        <title>Genome of toxic invasive species Heracleum sosnowskyi carries increased number of genes despite the absence of recent whole-genome duplications.</title>
        <authorList>
            <person name="Schelkunov M."/>
            <person name="Shtratnikova V."/>
            <person name="Makarenko M."/>
            <person name="Klepikova A."/>
            <person name="Omelchenko D."/>
            <person name="Novikova G."/>
            <person name="Obukhova E."/>
            <person name="Bogdanov V."/>
            <person name="Penin A."/>
            <person name="Logacheva M."/>
        </authorList>
    </citation>
    <scope>NUCLEOTIDE SEQUENCE</scope>
    <source>
        <strain evidence="7">Hsosn_3</strain>
        <tissue evidence="7">Leaf</tissue>
    </source>
</reference>
<dbReference type="AlphaFoldDB" id="A0AAD8MRA4"/>
<dbReference type="Proteomes" id="UP001237642">
    <property type="component" value="Unassembled WGS sequence"/>
</dbReference>
<evidence type="ECO:0000256" key="1">
    <source>
        <dbReference type="ARBA" id="ARBA00004370"/>
    </source>
</evidence>
<dbReference type="GO" id="GO:0009706">
    <property type="term" value="C:chloroplast inner membrane"/>
    <property type="evidence" value="ECO:0007669"/>
    <property type="project" value="TreeGrafter"/>
</dbReference>
<protein>
    <submittedName>
        <fullName evidence="7">Protein FATTY ACID EXPORT 1, chloroplastic</fullName>
    </submittedName>
</protein>
<feature type="transmembrane region" description="Helical" evidence="6">
    <location>
        <begin position="129"/>
        <end position="146"/>
    </location>
</feature>
<sequence length="229" mass="25663">MSLAISQLSCFTSIHRRHSFHARLCLRPKVLAVKGQGARNFAISCSESKATVSYTEDPVVSNNGRSENVYTDEELVDELLRSDHEDEVDVVAEEKKGAKIHDFCFGIPYGGFVLSWGLIGSIFSRNLSTLGNGLLFGGALLALSIYSLKVWRQGKSSIPFVLGQAVLSAVLLWKNIQSYTMTKKVFPIFVYAAVSAAMLCFYTYVLPLHNWDHWPYCHLRLALKIYDIF</sequence>
<gene>
    <name evidence="7" type="ORF">POM88_014773</name>
</gene>
<comment type="subcellular location">
    <subcellularLocation>
        <location evidence="1">Membrane</location>
    </subcellularLocation>
</comment>
<evidence type="ECO:0000313" key="7">
    <source>
        <dbReference type="EMBL" id="KAK1386595.1"/>
    </source>
</evidence>
<keyword evidence="8" id="KW-1185">Reference proteome</keyword>
<feature type="transmembrane region" description="Helical" evidence="6">
    <location>
        <begin position="103"/>
        <end position="123"/>
    </location>
</feature>
<dbReference type="InterPro" id="IPR005349">
    <property type="entry name" value="TMEM14"/>
</dbReference>
<organism evidence="7 8">
    <name type="scientific">Heracleum sosnowskyi</name>
    <dbReference type="NCBI Taxonomy" id="360622"/>
    <lineage>
        <taxon>Eukaryota</taxon>
        <taxon>Viridiplantae</taxon>
        <taxon>Streptophyta</taxon>
        <taxon>Embryophyta</taxon>
        <taxon>Tracheophyta</taxon>
        <taxon>Spermatophyta</taxon>
        <taxon>Magnoliopsida</taxon>
        <taxon>eudicotyledons</taxon>
        <taxon>Gunneridae</taxon>
        <taxon>Pentapetalae</taxon>
        <taxon>asterids</taxon>
        <taxon>campanulids</taxon>
        <taxon>Apiales</taxon>
        <taxon>Apiaceae</taxon>
        <taxon>Apioideae</taxon>
        <taxon>apioid superclade</taxon>
        <taxon>Tordylieae</taxon>
        <taxon>Tordyliinae</taxon>
        <taxon>Heracleum</taxon>
    </lineage>
</organism>
<keyword evidence="5 6" id="KW-0472">Membrane</keyword>
<keyword evidence="3 6" id="KW-0812">Transmembrane</keyword>
<evidence type="ECO:0000256" key="3">
    <source>
        <dbReference type="ARBA" id="ARBA00022692"/>
    </source>
</evidence>
<dbReference type="Pfam" id="PF03647">
    <property type="entry name" value="Tmemb_14"/>
    <property type="match status" value="1"/>
</dbReference>
<comment type="similarity">
    <text evidence="2">Belongs to the TMEM14 family.</text>
</comment>
<evidence type="ECO:0000313" key="8">
    <source>
        <dbReference type="Proteomes" id="UP001237642"/>
    </source>
</evidence>
<evidence type="ECO:0000256" key="6">
    <source>
        <dbReference type="SAM" id="Phobius"/>
    </source>
</evidence>
<name>A0AAD8MRA4_9APIA</name>
<dbReference type="PANTHER" id="PTHR12668:SF48">
    <property type="entry name" value="PROTEIN FATTY ACID EXPORT 1, CHLOROPLASTIC"/>
    <property type="match status" value="1"/>
</dbReference>
<feature type="transmembrane region" description="Helical" evidence="6">
    <location>
        <begin position="188"/>
        <end position="206"/>
    </location>
</feature>
<feature type="transmembrane region" description="Helical" evidence="6">
    <location>
        <begin position="158"/>
        <end position="176"/>
    </location>
</feature>
<evidence type="ECO:0000256" key="2">
    <source>
        <dbReference type="ARBA" id="ARBA00007590"/>
    </source>
</evidence>
<accession>A0AAD8MRA4</accession>
<comment type="caution">
    <text evidence="7">The sequence shown here is derived from an EMBL/GenBank/DDBJ whole genome shotgun (WGS) entry which is preliminary data.</text>
</comment>
<proteinExistence type="inferred from homology"/>